<organism evidence="2 3">
    <name type="scientific">Pelagirhabdus alkalitolerans</name>
    <dbReference type="NCBI Taxonomy" id="1612202"/>
    <lineage>
        <taxon>Bacteria</taxon>
        <taxon>Bacillati</taxon>
        <taxon>Bacillota</taxon>
        <taxon>Bacilli</taxon>
        <taxon>Bacillales</taxon>
        <taxon>Bacillaceae</taxon>
        <taxon>Pelagirhabdus</taxon>
    </lineage>
</organism>
<protein>
    <submittedName>
        <fullName evidence="2">Uncharacterized protein</fullName>
    </submittedName>
</protein>
<dbReference type="Proteomes" id="UP000242949">
    <property type="component" value="Unassembled WGS sequence"/>
</dbReference>
<feature type="transmembrane region" description="Helical" evidence="1">
    <location>
        <begin position="5"/>
        <end position="23"/>
    </location>
</feature>
<keyword evidence="1" id="KW-0812">Transmembrane</keyword>
<dbReference type="EMBL" id="FMYI01000003">
    <property type="protein sequence ID" value="SDB93764.1"/>
    <property type="molecule type" value="Genomic_DNA"/>
</dbReference>
<keyword evidence="1" id="KW-0472">Membrane</keyword>
<keyword evidence="1" id="KW-1133">Transmembrane helix</keyword>
<evidence type="ECO:0000313" key="2">
    <source>
        <dbReference type="EMBL" id="SDB93764.1"/>
    </source>
</evidence>
<evidence type="ECO:0000256" key="1">
    <source>
        <dbReference type="SAM" id="Phobius"/>
    </source>
</evidence>
<evidence type="ECO:0000313" key="3">
    <source>
        <dbReference type="Proteomes" id="UP000242949"/>
    </source>
</evidence>
<reference evidence="3" key="1">
    <citation type="submission" date="2016-09" db="EMBL/GenBank/DDBJ databases">
        <authorList>
            <person name="Varghese N."/>
            <person name="Submissions S."/>
        </authorList>
    </citation>
    <scope>NUCLEOTIDE SEQUENCE [LARGE SCALE GENOMIC DNA]</scope>
    <source>
        <strain evidence="3">S5</strain>
    </source>
</reference>
<sequence length="80" mass="9663">MWKYIIILGQLLMSLSIILIGIYRDDLHISAITFLLGFFYFQPQVILKKIENNYTYERLLYLKLFDQSHYILILKKPLIH</sequence>
<gene>
    <name evidence="2" type="ORF">SAMN05421734_1033</name>
</gene>
<proteinExistence type="predicted"/>
<dbReference type="AlphaFoldDB" id="A0A1G6HHV2"/>
<accession>A0A1G6HHV2</accession>
<dbReference type="RefSeq" id="WP_090793809.1">
    <property type="nucleotide sequence ID" value="NZ_FMYI01000003.1"/>
</dbReference>
<keyword evidence="3" id="KW-1185">Reference proteome</keyword>
<name>A0A1G6HHV2_9BACI</name>